<dbReference type="InterPro" id="IPR002035">
    <property type="entry name" value="VWF_A"/>
</dbReference>
<dbReference type="PANTHER" id="PTHR36846:SF1">
    <property type="entry name" value="PROTEIN VIAA"/>
    <property type="match status" value="1"/>
</dbReference>
<gene>
    <name evidence="3" type="ORF">COHA_006934</name>
</gene>
<feature type="domain" description="VWFA" evidence="2">
    <location>
        <begin position="382"/>
        <end position="486"/>
    </location>
</feature>
<proteinExistence type="predicted"/>
<dbReference type="Pfam" id="PF13519">
    <property type="entry name" value="VWA_2"/>
    <property type="match status" value="1"/>
</dbReference>
<dbReference type="Gene3D" id="3.40.50.410">
    <property type="entry name" value="von Willebrand factor, type A domain"/>
    <property type="match status" value="1"/>
</dbReference>
<feature type="region of interest" description="Disordered" evidence="1">
    <location>
        <begin position="302"/>
        <end position="330"/>
    </location>
</feature>
<dbReference type="EMBL" id="JADXDR010000104">
    <property type="protein sequence ID" value="KAI7839236.1"/>
    <property type="molecule type" value="Genomic_DNA"/>
</dbReference>
<evidence type="ECO:0000259" key="2">
    <source>
        <dbReference type="Pfam" id="PF13519"/>
    </source>
</evidence>
<dbReference type="PANTHER" id="PTHR36846">
    <property type="entry name" value="PROTEIN VIAA"/>
    <property type="match status" value="1"/>
</dbReference>
<dbReference type="SUPFAM" id="SSF53300">
    <property type="entry name" value="vWA-like"/>
    <property type="match status" value="1"/>
</dbReference>
<dbReference type="GO" id="GO:0005829">
    <property type="term" value="C:cytosol"/>
    <property type="evidence" value="ECO:0007669"/>
    <property type="project" value="TreeGrafter"/>
</dbReference>
<feature type="compositionally biased region" description="Low complexity" evidence="1">
    <location>
        <begin position="110"/>
        <end position="135"/>
    </location>
</feature>
<feature type="region of interest" description="Disordered" evidence="1">
    <location>
        <begin position="254"/>
        <end position="282"/>
    </location>
</feature>
<protein>
    <recommendedName>
        <fullName evidence="2">VWFA domain-containing protein</fullName>
    </recommendedName>
</protein>
<accession>A0AAD5DN66</accession>
<evidence type="ECO:0000313" key="3">
    <source>
        <dbReference type="EMBL" id="KAI7839236.1"/>
    </source>
</evidence>
<sequence length="546" mass="60716">MLAKQLGLNEGLLQSLMELPGTRSMLDLKIRLVSLADLNTSLRKGVLPQASSLAWPDEPFRSEFLKLLKQLEMPRFTRRYPKLLAPLMRQFLGLVADFEAKLQGEEAKQQKQQQQSQQQQQQSRQAGRDQQQQEQGEGEESQEGGGDEDEQPQEAEMQQQSQQQSEGQGKEGQEQEYEIDMENMQGQAADRPQDQQGSATEEMVKELLEGFKEEWAPVMENLEIADEAFDDIDGLLDDGPQAFDSSRSVWHQTGAVYNSKSPPGVIRSPQRPEETRGLTRSGDLSRMLPFEAHLLAAGWPRWEDAPASSSGQEEEEEQDGDSGSSGERVLAREGSRAARMLFMARRAERQLMSYERTGWVEDEPARLTGRMEVRPAAELGPIIVCLDTSGSMYGSREVVAKAVALECMRGAHRQQRRCYLYAFSGPGDVAELELGNDAASFSNLLKFLTSGFGGGTDVDAPLERSLERVSSEEWALADILMVTDGEIPQPSEQVLERLAAAHEELGLEVHGLLVGERVTPPMQALCTHLHIFKSWSVVGGRAAAQW</sequence>
<evidence type="ECO:0000256" key="1">
    <source>
        <dbReference type="SAM" id="MobiDB-lite"/>
    </source>
</evidence>
<dbReference type="AlphaFoldDB" id="A0AAD5DN66"/>
<name>A0AAD5DN66_9CHLO</name>
<organism evidence="3 4">
    <name type="scientific">Chlorella ohadii</name>
    <dbReference type="NCBI Taxonomy" id="2649997"/>
    <lineage>
        <taxon>Eukaryota</taxon>
        <taxon>Viridiplantae</taxon>
        <taxon>Chlorophyta</taxon>
        <taxon>core chlorophytes</taxon>
        <taxon>Trebouxiophyceae</taxon>
        <taxon>Chlorellales</taxon>
        <taxon>Chlorellaceae</taxon>
        <taxon>Chlorella clade</taxon>
        <taxon>Chlorella</taxon>
    </lineage>
</organism>
<dbReference type="Proteomes" id="UP001205105">
    <property type="component" value="Unassembled WGS sequence"/>
</dbReference>
<dbReference type="InterPro" id="IPR036465">
    <property type="entry name" value="vWFA_dom_sf"/>
</dbReference>
<evidence type="ECO:0000313" key="4">
    <source>
        <dbReference type="Proteomes" id="UP001205105"/>
    </source>
</evidence>
<keyword evidence="4" id="KW-1185">Reference proteome</keyword>
<feature type="compositionally biased region" description="Low complexity" evidence="1">
    <location>
        <begin position="154"/>
        <end position="167"/>
    </location>
</feature>
<feature type="region of interest" description="Disordered" evidence="1">
    <location>
        <begin position="106"/>
        <end position="205"/>
    </location>
</feature>
<reference evidence="3" key="1">
    <citation type="submission" date="2020-11" db="EMBL/GenBank/DDBJ databases">
        <title>Chlorella ohadii genome sequencing and assembly.</title>
        <authorList>
            <person name="Murik O."/>
            <person name="Treves H."/>
            <person name="Kedem I."/>
            <person name="Shotland Y."/>
            <person name="Kaplan A."/>
        </authorList>
    </citation>
    <scope>NUCLEOTIDE SEQUENCE</scope>
    <source>
        <strain evidence="3">1</strain>
    </source>
</reference>
<comment type="caution">
    <text evidence="3">The sequence shown here is derived from an EMBL/GenBank/DDBJ whole genome shotgun (WGS) entry which is preliminary data.</text>
</comment>
<feature type="compositionally biased region" description="Acidic residues" evidence="1">
    <location>
        <begin position="136"/>
        <end position="153"/>
    </location>
</feature>